<dbReference type="HOGENOM" id="CLU_152125_3_0_1"/>
<dbReference type="AlphaFoldDB" id="T1KPT6"/>
<dbReference type="KEGG" id="tut:107366107"/>
<dbReference type="Proteomes" id="UP000015104">
    <property type="component" value="Unassembled WGS sequence"/>
</dbReference>
<dbReference type="InterPro" id="IPR013880">
    <property type="entry name" value="Yos1"/>
</dbReference>
<evidence type="ECO:0000256" key="9">
    <source>
        <dbReference type="ARBA" id="ARBA00045999"/>
    </source>
</evidence>
<dbReference type="GO" id="GO:0006888">
    <property type="term" value="P:endoplasmic reticulum to Golgi vesicle-mediated transport"/>
    <property type="evidence" value="ECO:0007669"/>
    <property type="project" value="TreeGrafter"/>
</dbReference>
<dbReference type="EMBL" id="CAEY01000339">
    <property type="status" value="NOT_ANNOTATED_CDS"/>
    <property type="molecule type" value="Genomic_DNA"/>
</dbReference>
<protein>
    <recommendedName>
        <fullName evidence="2">Immediate early response 3-interacting protein 1</fullName>
    </recommendedName>
</protein>
<dbReference type="OrthoDB" id="15356at2759"/>
<keyword evidence="6" id="KW-1133">Transmembrane helix</keyword>
<evidence type="ECO:0000256" key="1">
    <source>
        <dbReference type="ARBA" id="ARBA00004370"/>
    </source>
</evidence>
<evidence type="ECO:0000256" key="5">
    <source>
        <dbReference type="ARBA" id="ARBA00022927"/>
    </source>
</evidence>
<sequence length="90" mass="10208">MAITLYNLYESILLVINAVAILHEERFLNKIGWGRNQNNPMNFNQPYGVPPPQPGVKANILNLIHSIRTVMRVPLIFLNVVTILFKLLVG</sequence>
<name>T1KPT6_TETUR</name>
<keyword evidence="4" id="KW-0812">Transmembrane</keyword>
<reference evidence="10" key="2">
    <citation type="submission" date="2015-06" db="UniProtKB">
        <authorList>
            <consortium name="EnsemblMetazoa"/>
        </authorList>
    </citation>
    <scope>IDENTIFICATION</scope>
</reference>
<keyword evidence="11" id="KW-1185">Reference proteome</keyword>
<evidence type="ECO:0000256" key="3">
    <source>
        <dbReference type="ARBA" id="ARBA00022448"/>
    </source>
</evidence>
<dbReference type="EnsemblMetazoa" id="tetur17g01670.1">
    <property type="protein sequence ID" value="tetur17g01670.1"/>
    <property type="gene ID" value="tetur17g01670"/>
</dbReference>
<comment type="similarity">
    <text evidence="8">Belongs to the YOS1 family.</text>
</comment>
<dbReference type="eggNOG" id="KOG4779">
    <property type="taxonomic scope" value="Eukaryota"/>
</dbReference>
<dbReference type="Pfam" id="PF08571">
    <property type="entry name" value="Yos1"/>
    <property type="match status" value="1"/>
</dbReference>
<evidence type="ECO:0000256" key="8">
    <source>
        <dbReference type="ARBA" id="ARBA00024203"/>
    </source>
</evidence>
<comment type="subcellular location">
    <subcellularLocation>
        <location evidence="1">Membrane</location>
    </subcellularLocation>
</comment>
<evidence type="ECO:0000256" key="6">
    <source>
        <dbReference type="ARBA" id="ARBA00022989"/>
    </source>
</evidence>
<reference evidence="11" key="1">
    <citation type="submission" date="2011-08" db="EMBL/GenBank/DDBJ databases">
        <authorList>
            <person name="Rombauts S."/>
        </authorList>
    </citation>
    <scope>NUCLEOTIDE SEQUENCE</scope>
    <source>
        <strain evidence="11">London</strain>
    </source>
</reference>
<dbReference type="STRING" id="32264.T1KPT6"/>
<organism evidence="10 11">
    <name type="scientific">Tetranychus urticae</name>
    <name type="common">Two-spotted spider mite</name>
    <dbReference type="NCBI Taxonomy" id="32264"/>
    <lineage>
        <taxon>Eukaryota</taxon>
        <taxon>Metazoa</taxon>
        <taxon>Ecdysozoa</taxon>
        <taxon>Arthropoda</taxon>
        <taxon>Chelicerata</taxon>
        <taxon>Arachnida</taxon>
        <taxon>Acari</taxon>
        <taxon>Acariformes</taxon>
        <taxon>Trombidiformes</taxon>
        <taxon>Prostigmata</taxon>
        <taxon>Eleutherengona</taxon>
        <taxon>Raphignathae</taxon>
        <taxon>Tetranychoidea</taxon>
        <taxon>Tetranychidae</taxon>
        <taxon>Tetranychus</taxon>
    </lineage>
</organism>
<evidence type="ECO:0000313" key="10">
    <source>
        <dbReference type="EnsemblMetazoa" id="tetur17g01670.1"/>
    </source>
</evidence>
<dbReference type="PANTHER" id="PTHR15858:SF0">
    <property type="entry name" value="IMMEDIATE EARLY RESPONSE 3-INTERACTING PROTEIN 1"/>
    <property type="match status" value="1"/>
</dbReference>
<accession>T1KPT6</accession>
<evidence type="ECO:0000256" key="2">
    <source>
        <dbReference type="ARBA" id="ARBA00016434"/>
    </source>
</evidence>
<gene>
    <name evidence="10" type="primary">107366107</name>
</gene>
<dbReference type="OMA" id="NAICVLH"/>
<keyword evidence="7" id="KW-0472">Membrane</keyword>
<evidence type="ECO:0000256" key="7">
    <source>
        <dbReference type="ARBA" id="ARBA00023136"/>
    </source>
</evidence>
<dbReference type="GO" id="GO:0005789">
    <property type="term" value="C:endoplasmic reticulum membrane"/>
    <property type="evidence" value="ECO:0007669"/>
    <property type="project" value="TreeGrafter"/>
</dbReference>
<dbReference type="GO" id="GO:0000139">
    <property type="term" value="C:Golgi membrane"/>
    <property type="evidence" value="ECO:0007669"/>
    <property type="project" value="TreeGrafter"/>
</dbReference>
<evidence type="ECO:0000313" key="11">
    <source>
        <dbReference type="Proteomes" id="UP000015104"/>
    </source>
</evidence>
<dbReference type="GO" id="GO:0030134">
    <property type="term" value="C:COPII-coated ER to Golgi transport vesicle"/>
    <property type="evidence" value="ECO:0007669"/>
    <property type="project" value="TreeGrafter"/>
</dbReference>
<proteinExistence type="inferred from homology"/>
<comment type="function">
    <text evidence="9">Regulator of endoplasmic reticulum secretion that acts as a key determinant of brain size. Required for secretion of extracellular matrix proteins. Required for correct brain development by depositing sufficient extracellular matrix proteins for tissue integrity and the proliferation of neural progenitors. Acts as a regulator of the unfolded protein response (UPR).</text>
</comment>
<evidence type="ECO:0000256" key="4">
    <source>
        <dbReference type="ARBA" id="ARBA00022692"/>
    </source>
</evidence>
<dbReference type="PANTHER" id="PTHR15858">
    <property type="entry name" value="IMMEDIATE EARLY RESPONSE 3-INTERACTING PROTEIN 1"/>
    <property type="match status" value="1"/>
</dbReference>
<dbReference type="GO" id="GO:0015031">
    <property type="term" value="P:protein transport"/>
    <property type="evidence" value="ECO:0007669"/>
    <property type="project" value="UniProtKB-KW"/>
</dbReference>
<keyword evidence="5" id="KW-0653">Protein transport</keyword>
<keyword evidence="3" id="KW-0813">Transport</keyword>